<proteinExistence type="predicted"/>
<reference evidence="3" key="1">
    <citation type="submission" date="2022-05" db="EMBL/GenBank/DDBJ databases">
        <title>The Musa troglodytarum L. genome provides insights into the mechanism of non-climacteric behaviour and enrichment of carotenoids.</title>
        <authorList>
            <person name="Wang J."/>
        </authorList>
    </citation>
    <scope>NUCLEOTIDE SEQUENCE</scope>
    <source>
        <tissue evidence="3">Leaf</tissue>
    </source>
</reference>
<evidence type="ECO:0000313" key="4">
    <source>
        <dbReference type="Proteomes" id="UP001055439"/>
    </source>
</evidence>
<feature type="region of interest" description="Disordered" evidence="2">
    <location>
        <begin position="81"/>
        <end position="111"/>
    </location>
</feature>
<dbReference type="AlphaFoldDB" id="A0A9E7I8X1"/>
<dbReference type="GO" id="GO:0016020">
    <property type="term" value="C:membrane"/>
    <property type="evidence" value="ECO:0007669"/>
    <property type="project" value="UniProtKB-ARBA"/>
</dbReference>
<dbReference type="EMBL" id="CP097511">
    <property type="protein sequence ID" value="URE44848.1"/>
    <property type="molecule type" value="Genomic_DNA"/>
</dbReference>
<dbReference type="OrthoDB" id="437960at2759"/>
<dbReference type="Proteomes" id="UP001055439">
    <property type="component" value="Chromosome 9"/>
</dbReference>
<gene>
    <name evidence="3" type="ORF">MUK42_17652</name>
</gene>
<keyword evidence="3" id="KW-0378">Hydrolase</keyword>
<keyword evidence="4" id="KW-1185">Reference proteome</keyword>
<feature type="compositionally biased region" description="Pro residues" evidence="2">
    <location>
        <begin position="93"/>
        <end position="111"/>
    </location>
</feature>
<dbReference type="GO" id="GO:0006508">
    <property type="term" value="P:proteolysis"/>
    <property type="evidence" value="ECO:0007669"/>
    <property type="project" value="UniProtKB-KW"/>
</dbReference>
<keyword evidence="3" id="KW-0645">Protease</keyword>
<sequence>MVHPQHLRVWIKHTMFPWGSGHRCDCKILSAGVSPSEFSSFFPVACNERLIEIEVQKSQAHRHAVFAPALHRRSIPHPEHLLRRRGRLRGGEAPPPRWPPESPASPLPPPPPRPPLFPLLLPHPGSPFFANLLFCSALISVASFAARRASSVEWFIGDEDGRRRHQSEKKEEYNWRTVREGVEVYSNGDSYEGEFHCGWLIFAAKGRFEGDWVDGKCDGHGIDTWAR</sequence>
<name>A0A9E7I8X1_9LILI</name>
<organism evidence="3 4">
    <name type="scientific">Musa troglodytarum</name>
    <name type="common">fe'i banana</name>
    <dbReference type="NCBI Taxonomy" id="320322"/>
    <lineage>
        <taxon>Eukaryota</taxon>
        <taxon>Viridiplantae</taxon>
        <taxon>Streptophyta</taxon>
        <taxon>Embryophyta</taxon>
        <taxon>Tracheophyta</taxon>
        <taxon>Spermatophyta</taxon>
        <taxon>Magnoliopsida</taxon>
        <taxon>Liliopsida</taxon>
        <taxon>Zingiberales</taxon>
        <taxon>Musaceae</taxon>
        <taxon>Musa</taxon>
    </lineage>
</organism>
<dbReference type="GO" id="GO:0008233">
    <property type="term" value="F:peptidase activity"/>
    <property type="evidence" value="ECO:0007669"/>
    <property type="project" value="UniProtKB-KW"/>
</dbReference>
<dbReference type="InterPro" id="IPR003409">
    <property type="entry name" value="MORN"/>
</dbReference>
<evidence type="ECO:0000256" key="1">
    <source>
        <dbReference type="ARBA" id="ARBA00022737"/>
    </source>
</evidence>
<keyword evidence="1" id="KW-0677">Repeat</keyword>
<evidence type="ECO:0000313" key="3">
    <source>
        <dbReference type="EMBL" id="URE44848.1"/>
    </source>
</evidence>
<dbReference type="SUPFAM" id="SSF82185">
    <property type="entry name" value="Histone H3 K4-specific methyltransferase SET7/9 N-terminal domain"/>
    <property type="match status" value="1"/>
</dbReference>
<evidence type="ECO:0000256" key="2">
    <source>
        <dbReference type="SAM" id="MobiDB-lite"/>
    </source>
</evidence>
<dbReference type="Pfam" id="PF02493">
    <property type="entry name" value="MORN"/>
    <property type="match status" value="1"/>
</dbReference>
<protein>
    <submittedName>
        <fullName evidence="3">Eukaryotic aspartyl protease</fullName>
    </submittedName>
</protein>
<accession>A0A9E7I8X1</accession>